<keyword evidence="3" id="KW-1185">Reference proteome</keyword>
<evidence type="ECO:0000313" key="3">
    <source>
        <dbReference type="Proteomes" id="UP001602013"/>
    </source>
</evidence>
<dbReference type="Proteomes" id="UP001602013">
    <property type="component" value="Unassembled WGS sequence"/>
</dbReference>
<accession>A0ABW6SQG9</accession>
<comment type="caution">
    <text evidence="2">The sequence shown here is derived from an EMBL/GenBank/DDBJ whole genome shotgun (WGS) entry which is preliminary data.</text>
</comment>
<feature type="region of interest" description="Disordered" evidence="1">
    <location>
        <begin position="55"/>
        <end position="82"/>
    </location>
</feature>
<sequence>MIGDHLGAGDPRRRQRETVTGCGPYDFRSAVLGLASWSCFLRLMRLPVRARLAGAAGTGPEWPHARPRTGRAAPPPPDWAAA</sequence>
<dbReference type="RefSeq" id="WP_387412118.1">
    <property type="nucleotide sequence ID" value="NZ_JBIASD010000010.1"/>
</dbReference>
<name>A0ABW6SQG9_9ACTN</name>
<feature type="compositionally biased region" description="Pro residues" evidence="1">
    <location>
        <begin position="73"/>
        <end position="82"/>
    </location>
</feature>
<dbReference type="EMBL" id="JBIASD010000010">
    <property type="protein sequence ID" value="MFF3667225.1"/>
    <property type="molecule type" value="Genomic_DNA"/>
</dbReference>
<feature type="region of interest" description="Disordered" evidence="1">
    <location>
        <begin position="1"/>
        <end position="20"/>
    </location>
</feature>
<evidence type="ECO:0000256" key="1">
    <source>
        <dbReference type="SAM" id="MobiDB-lite"/>
    </source>
</evidence>
<organism evidence="2 3">
    <name type="scientific">Microtetraspora malaysiensis</name>
    <dbReference type="NCBI Taxonomy" id="161358"/>
    <lineage>
        <taxon>Bacteria</taxon>
        <taxon>Bacillati</taxon>
        <taxon>Actinomycetota</taxon>
        <taxon>Actinomycetes</taxon>
        <taxon>Streptosporangiales</taxon>
        <taxon>Streptosporangiaceae</taxon>
        <taxon>Microtetraspora</taxon>
    </lineage>
</organism>
<evidence type="ECO:0000313" key="2">
    <source>
        <dbReference type="EMBL" id="MFF3667225.1"/>
    </source>
</evidence>
<proteinExistence type="predicted"/>
<reference evidence="2 3" key="1">
    <citation type="submission" date="2024-10" db="EMBL/GenBank/DDBJ databases">
        <title>The Natural Products Discovery Center: Release of the First 8490 Sequenced Strains for Exploring Actinobacteria Biosynthetic Diversity.</title>
        <authorList>
            <person name="Kalkreuter E."/>
            <person name="Kautsar S.A."/>
            <person name="Yang D."/>
            <person name="Bader C.D."/>
            <person name="Teijaro C.N."/>
            <person name="Fluegel L."/>
            <person name="Davis C.M."/>
            <person name="Simpson J.R."/>
            <person name="Lauterbach L."/>
            <person name="Steele A.D."/>
            <person name="Gui C."/>
            <person name="Meng S."/>
            <person name="Li G."/>
            <person name="Viehrig K."/>
            <person name="Ye F."/>
            <person name="Su P."/>
            <person name="Kiefer A.F."/>
            <person name="Nichols A."/>
            <person name="Cepeda A.J."/>
            <person name="Yan W."/>
            <person name="Fan B."/>
            <person name="Jiang Y."/>
            <person name="Adhikari A."/>
            <person name="Zheng C.-J."/>
            <person name="Schuster L."/>
            <person name="Cowan T.M."/>
            <person name="Smanski M.J."/>
            <person name="Chevrette M.G."/>
            <person name="De Carvalho L.P.S."/>
            <person name="Shen B."/>
        </authorList>
    </citation>
    <scope>NUCLEOTIDE SEQUENCE [LARGE SCALE GENOMIC DNA]</scope>
    <source>
        <strain evidence="2 3">NPDC002173</strain>
    </source>
</reference>
<protein>
    <submittedName>
        <fullName evidence="2">Uncharacterized protein</fullName>
    </submittedName>
</protein>
<gene>
    <name evidence="2" type="ORF">ACFYXI_16640</name>
</gene>